<dbReference type="InterPro" id="IPR013766">
    <property type="entry name" value="Thioredoxin_domain"/>
</dbReference>
<dbReference type="InterPro" id="IPR023205">
    <property type="entry name" value="DsbA/DsbL"/>
</dbReference>
<dbReference type="SUPFAM" id="SSF52833">
    <property type="entry name" value="Thioredoxin-like"/>
    <property type="match status" value="1"/>
</dbReference>
<dbReference type="InterPro" id="IPR001853">
    <property type="entry name" value="DSBA-like_thioredoxin_dom"/>
</dbReference>
<evidence type="ECO:0000256" key="1">
    <source>
        <dbReference type="ARBA" id="ARBA00004418"/>
    </source>
</evidence>
<reference evidence="12" key="1">
    <citation type="submission" date="2019-11" db="EMBL/GenBank/DDBJ databases">
        <title>Isolation and characterization of a novel species in the genus Sulfuriferula.</title>
        <authorList>
            <person name="Mochizuki J."/>
            <person name="Kojima H."/>
            <person name="Fukui M."/>
        </authorList>
    </citation>
    <scope>NUCLEOTIDE SEQUENCE [LARGE SCALE GENOMIC DNA]</scope>
    <source>
        <strain evidence="12">SGTM</strain>
    </source>
</reference>
<feature type="domain" description="Thioredoxin" evidence="10">
    <location>
        <begin position="12"/>
        <end position="204"/>
    </location>
</feature>
<dbReference type="EMBL" id="AP021881">
    <property type="protein sequence ID" value="BBO99337.1"/>
    <property type="molecule type" value="Genomic_DNA"/>
</dbReference>
<gene>
    <name evidence="11" type="primary">dsbA</name>
    <name evidence="11" type="ORF">SFSGTM_00460</name>
</gene>
<dbReference type="Pfam" id="PF01323">
    <property type="entry name" value="DSBA"/>
    <property type="match status" value="1"/>
</dbReference>
<dbReference type="Proteomes" id="UP000463939">
    <property type="component" value="Chromosome"/>
</dbReference>
<dbReference type="CDD" id="cd03019">
    <property type="entry name" value="DsbA_DsbA"/>
    <property type="match status" value="1"/>
</dbReference>
<organism evidence="11 12">
    <name type="scientific">Sulfuriferula nivalis</name>
    <dbReference type="NCBI Taxonomy" id="2675298"/>
    <lineage>
        <taxon>Bacteria</taxon>
        <taxon>Pseudomonadati</taxon>
        <taxon>Pseudomonadota</taxon>
        <taxon>Betaproteobacteria</taxon>
        <taxon>Nitrosomonadales</taxon>
        <taxon>Sulfuricellaceae</taxon>
        <taxon>Sulfuriferula</taxon>
    </lineage>
</organism>
<dbReference type="PANTHER" id="PTHR35891:SF3">
    <property type="entry name" value="THIOL:DISULFIDE INTERCHANGE PROTEIN DSBL"/>
    <property type="match status" value="1"/>
</dbReference>
<evidence type="ECO:0000313" key="11">
    <source>
        <dbReference type="EMBL" id="BBO99337.1"/>
    </source>
</evidence>
<feature type="chain" id="PRO_5032919496" description="Thiol:disulfide interchange protein" evidence="9">
    <location>
        <begin position="25"/>
        <end position="216"/>
    </location>
</feature>
<dbReference type="KEGG" id="sniv:SFSGTM_00460"/>
<evidence type="ECO:0000256" key="2">
    <source>
        <dbReference type="ARBA" id="ARBA00005791"/>
    </source>
</evidence>
<keyword evidence="5 7" id="KW-1015">Disulfide bond</keyword>
<keyword evidence="3 9" id="KW-0732">Signal</keyword>
<keyword evidence="6" id="KW-0676">Redox-active center</keyword>
<dbReference type="AlphaFoldDB" id="A0A809RYS1"/>
<accession>A0A809RYS1</accession>
<comment type="subcellular location">
    <subcellularLocation>
        <location evidence="1 7">Periplasm</location>
    </subcellularLocation>
</comment>
<dbReference type="GO" id="GO:0016491">
    <property type="term" value="F:oxidoreductase activity"/>
    <property type="evidence" value="ECO:0007669"/>
    <property type="project" value="InterPro"/>
</dbReference>
<evidence type="ECO:0000256" key="5">
    <source>
        <dbReference type="ARBA" id="ARBA00023157"/>
    </source>
</evidence>
<evidence type="ECO:0000256" key="7">
    <source>
        <dbReference type="PIRNR" id="PIRNR001488"/>
    </source>
</evidence>
<name>A0A809RYS1_9PROT</name>
<comment type="similarity">
    <text evidence="2">Belongs to the thioredoxin family. DsbA subfamily.</text>
</comment>
<dbReference type="InterPro" id="IPR050824">
    <property type="entry name" value="Thiol_disulfide_DsbA"/>
</dbReference>
<evidence type="ECO:0000313" key="12">
    <source>
        <dbReference type="Proteomes" id="UP000463939"/>
    </source>
</evidence>
<dbReference type="PIRSF" id="PIRSF001488">
    <property type="entry name" value="Tdi_protein"/>
    <property type="match status" value="1"/>
</dbReference>
<dbReference type="GO" id="GO:0042597">
    <property type="term" value="C:periplasmic space"/>
    <property type="evidence" value="ECO:0007669"/>
    <property type="project" value="UniProtKB-SubCell"/>
</dbReference>
<evidence type="ECO:0000256" key="8">
    <source>
        <dbReference type="PIRSR" id="PIRSR001488-1"/>
    </source>
</evidence>
<evidence type="ECO:0000256" key="4">
    <source>
        <dbReference type="ARBA" id="ARBA00022764"/>
    </source>
</evidence>
<proteinExistence type="inferred from homology"/>
<evidence type="ECO:0000256" key="3">
    <source>
        <dbReference type="ARBA" id="ARBA00022729"/>
    </source>
</evidence>
<feature type="signal peptide" evidence="9">
    <location>
        <begin position="1"/>
        <end position="24"/>
    </location>
</feature>
<dbReference type="PANTHER" id="PTHR35891">
    <property type="entry name" value="THIOL:DISULFIDE INTERCHANGE PROTEIN DSBA"/>
    <property type="match status" value="1"/>
</dbReference>
<evidence type="ECO:0000259" key="10">
    <source>
        <dbReference type="PROSITE" id="PS51352"/>
    </source>
</evidence>
<feature type="disulfide bond" description="Redox-active" evidence="8">
    <location>
        <begin position="57"/>
        <end position="60"/>
    </location>
</feature>
<sequence>MLLRKIISASLLTFAAFMPLSSHAAAVEGKDYQVLSAPMGTDSDKKVEVAEFFWYSCPHCFHLEPGLNKWLKTMPKDTSFRRIPAVLRDSWVPLAKAYYAMEAMGVVNKYHDALFNAIHMDNMIIEKDSDLYDWAGKVGMNKQAFINAYQSFSVQSKVLRANQLIRDAQITGVPSFVIDGKYVTSESMTGSEAALFSTINELIVKARKEHSKSSKK</sequence>
<keyword evidence="4 7" id="KW-0574">Periplasm</keyword>
<dbReference type="Gene3D" id="3.40.30.10">
    <property type="entry name" value="Glutaredoxin"/>
    <property type="match status" value="1"/>
</dbReference>
<keyword evidence="12" id="KW-1185">Reference proteome</keyword>
<protein>
    <recommendedName>
        <fullName evidence="7">Thiol:disulfide interchange protein</fullName>
    </recommendedName>
</protein>
<dbReference type="PROSITE" id="PS51352">
    <property type="entry name" value="THIOREDOXIN_2"/>
    <property type="match status" value="1"/>
</dbReference>
<dbReference type="RefSeq" id="WP_162083404.1">
    <property type="nucleotide sequence ID" value="NZ_AP021881.1"/>
</dbReference>
<evidence type="ECO:0000256" key="6">
    <source>
        <dbReference type="ARBA" id="ARBA00023284"/>
    </source>
</evidence>
<dbReference type="InterPro" id="IPR036249">
    <property type="entry name" value="Thioredoxin-like_sf"/>
</dbReference>
<evidence type="ECO:0000256" key="9">
    <source>
        <dbReference type="SAM" id="SignalP"/>
    </source>
</evidence>